<dbReference type="OrthoDB" id="786614at2759"/>
<organism evidence="2 3">
    <name type="scientific">Elaeis guineensis var. tenera</name>
    <name type="common">Oil palm</name>
    <dbReference type="NCBI Taxonomy" id="51953"/>
    <lineage>
        <taxon>Eukaryota</taxon>
        <taxon>Viridiplantae</taxon>
        <taxon>Streptophyta</taxon>
        <taxon>Embryophyta</taxon>
        <taxon>Tracheophyta</taxon>
        <taxon>Spermatophyta</taxon>
        <taxon>Magnoliopsida</taxon>
        <taxon>Liliopsida</taxon>
        <taxon>Arecaceae</taxon>
        <taxon>Arecoideae</taxon>
        <taxon>Cocoseae</taxon>
        <taxon>Elaeidinae</taxon>
        <taxon>Elaeis</taxon>
    </lineage>
</organism>
<dbReference type="Pfam" id="PF19259">
    <property type="entry name" value="Ty3_capsid"/>
    <property type="match status" value="1"/>
</dbReference>
<protein>
    <submittedName>
        <fullName evidence="3">Uncharacterized protein LOC105033967</fullName>
    </submittedName>
</protein>
<dbReference type="GeneID" id="105033967"/>
<dbReference type="Proteomes" id="UP000504607">
    <property type="component" value="Unplaced"/>
</dbReference>
<reference evidence="3" key="1">
    <citation type="submission" date="2025-08" db="UniProtKB">
        <authorList>
            <consortium name="RefSeq"/>
        </authorList>
    </citation>
    <scope>IDENTIFICATION</scope>
</reference>
<sequence length="213" mass="23820">MAAVVPTIVPTVEFVPAISETDGATAESDPKTAAAGTGETEEVDLKIAAAEQIKSLLLPLAFEGSSDPTKSLKQLKKMEKAFASMECIDQENICFAAYQLQGKHLKVRSCQVTVENDGPITWETFYQEFKDFFKNLKFEKKNEFTRLIQGNMMVAQHDAKFTELSHFAPDLVAADNIKVQRFEKGLRPKIHVGVQLMWLIFYGEVVNLAKIME</sequence>
<dbReference type="InterPro" id="IPR045358">
    <property type="entry name" value="Ty3_capsid"/>
</dbReference>
<feature type="domain" description="Ty3 transposon capsid-like protein" evidence="1">
    <location>
        <begin position="59"/>
        <end position="196"/>
    </location>
</feature>
<evidence type="ECO:0000313" key="2">
    <source>
        <dbReference type="Proteomes" id="UP000504607"/>
    </source>
</evidence>
<gene>
    <name evidence="3" type="primary">LOC105033967</name>
</gene>
<evidence type="ECO:0000259" key="1">
    <source>
        <dbReference type="Pfam" id="PF19259"/>
    </source>
</evidence>
<accession>A0A6I9QD21</accession>
<name>A0A6I9QD21_ELAGV</name>
<dbReference type="InParanoid" id="A0A6I9QD21"/>
<proteinExistence type="predicted"/>
<keyword evidence="2" id="KW-1185">Reference proteome</keyword>
<dbReference type="AlphaFoldDB" id="A0A6I9QD21"/>
<evidence type="ECO:0000313" key="3">
    <source>
        <dbReference type="RefSeq" id="XP_010907259.1"/>
    </source>
</evidence>
<dbReference type="RefSeq" id="XP_010907259.1">
    <property type="nucleotide sequence ID" value="XM_010908957.1"/>
</dbReference>
<dbReference type="KEGG" id="egu:105033967"/>